<name>A0ACC3MB60_9PEZI</name>
<proteinExistence type="predicted"/>
<dbReference type="Proteomes" id="UP001281147">
    <property type="component" value="Unassembled WGS sequence"/>
</dbReference>
<evidence type="ECO:0000313" key="2">
    <source>
        <dbReference type="Proteomes" id="UP001281147"/>
    </source>
</evidence>
<comment type="caution">
    <text evidence="1">The sequence shown here is derived from an EMBL/GenBank/DDBJ whole genome shotgun (WGS) entry which is preliminary data.</text>
</comment>
<sequence>MLRNYGSSARSSRVLQWHPRTLATAASKTTPLKARKPRNTQLDDNGTKEEAIKRKPGRPRKTLDVLERVSRYGPSKETLRRREARSKTRSSTEQPLVKSKRGQPRKTADGARKASDQEAIKKVLARSKPVTNGIEDPAKRKPGRPKQAGLDEKTYLRDGVGRKARRRASTIEERHARVTLRAVQKRQSRQDPGRNELENKTPSTRRRRSVVEAPSTPRPSDAAIPKNSPNITTSSKPAPSRSPKASLVPPSNKAPHHDLPSFLAHASRNTLNPTSTVYKGTLYEYTVAATLSHYDFQLQRTGKAGDLGVDLVGSFFLPQDNGPPDPSKEPMFEIKTIVQCKATTPQPSMVRELEGAFIGAPASFRANNNMLAILVSSGETTKGVRDALQRSRWPMALMQVTEGGDLKQFLWNAVAADAGLEGLGVTVRYKMEIGVVGGKIKLRDARVDEVLKKEEGVRRSIALTWMGRVFRVKR</sequence>
<protein>
    <submittedName>
        <fullName evidence="1">Uncharacterized protein</fullName>
    </submittedName>
</protein>
<evidence type="ECO:0000313" key="1">
    <source>
        <dbReference type="EMBL" id="KAK3681160.1"/>
    </source>
</evidence>
<accession>A0ACC3MB60</accession>
<keyword evidence="2" id="KW-1185">Reference proteome</keyword>
<reference evidence="1" key="1">
    <citation type="submission" date="2023-07" db="EMBL/GenBank/DDBJ databases">
        <title>Black Yeasts Isolated from many extreme environments.</title>
        <authorList>
            <person name="Coleine C."/>
            <person name="Stajich J.E."/>
            <person name="Selbmann L."/>
        </authorList>
    </citation>
    <scope>NUCLEOTIDE SEQUENCE</scope>
    <source>
        <strain evidence="1">CCFEE 5714</strain>
    </source>
</reference>
<gene>
    <name evidence="1" type="ORF">LTR37_020982</name>
</gene>
<dbReference type="EMBL" id="JAUTXU010000412">
    <property type="protein sequence ID" value="KAK3681160.1"/>
    <property type="molecule type" value="Genomic_DNA"/>
</dbReference>
<organism evidence="1 2">
    <name type="scientific">Vermiconidia calcicola</name>
    <dbReference type="NCBI Taxonomy" id="1690605"/>
    <lineage>
        <taxon>Eukaryota</taxon>
        <taxon>Fungi</taxon>
        <taxon>Dikarya</taxon>
        <taxon>Ascomycota</taxon>
        <taxon>Pezizomycotina</taxon>
        <taxon>Dothideomycetes</taxon>
        <taxon>Dothideomycetidae</taxon>
        <taxon>Mycosphaerellales</taxon>
        <taxon>Extremaceae</taxon>
        <taxon>Vermiconidia</taxon>
    </lineage>
</organism>